<evidence type="ECO:0000256" key="2">
    <source>
        <dbReference type="ARBA" id="ARBA00022737"/>
    </source>
</evidence>
<dbReference type="GO" id="GO:0045944">
    <property type="term" value="P:positive regulation of transcription by RNA polymerase II"/>
    <property type="evidence" value="ECO:0007669"/>
    <property type="project" value="UniProtKB-ARBA"/>
</dbReference>
<keyword evidence="4" id="KW-0862">Zinc</keyword>
<feature type="domain" description="C2H2-type" evidence="7">
    <location>
        <begin position="531"/>
        <end position="560"/>
    </location>
</feature>
<dbReference type="Pfam" id="PF00096">
    <property type="entry name" value="zf-C2H2"/>
    <property type="match status" value="4"/>
</dbReference>
<name>A0A427YUK9_9TREE</name>
<feature type="region of interest" description="Disordered" evidence="6">
    <location>
        <begin position="403"/>
        <end position="426"/>
    </location>
</feature>
<feature type="compositionally biased region" description="Low complexity" evidence="6">
    <location>
        <begin position="36"/>
        <end position="52"/>
    </location>
</feature>
<feature type="region of interest" description="Disordered" evidence="6">
    <location>
        <begin position="264"/>
        <end position="290"/>
    </location>
</feature>
<dbReference type="GO" id="GO:0008270">
    <property type="term" value="F:zinc ion binding"/>
    <property type="evidence" value="ECO:0007669"/>
    <property type="project" value="UniProtKB-KW"/>
</dbReference>
<comment type="caution">
    <text evidence="8">The sequence shown here is derived from an EMBL/GenBank/DDBJ whole genome shotgun (WGS) entry which is preliminary data.</text>
</comment>
<feature type="domain" description="C2H2-type" evidence="7">
    <location>
        <begin position="469"/>
        <end position="502"/>
    </location>
</feature>
<dbReference type="PANTHER" id="PTHR19818">
    <property type="entry name" value="ZINC FINGER PROTEIN ZIC AND GLI"/>
    <property type="match status" value="1"/>
</dbReference>
<dbReference type="AlphaFoldDB" id="A0A427YUK9"/>
<evidence type="ECO:0000256" key="5">
    <source>
        <dbReference type="PROSITE-ProRule" id="PRU00042"/>
    </source>
</evidence>
<evidence type="ECO:0000256" key="4">
    <source>
        <dbReference type="ARBA" id="ARBA00022833"/>
    </source>
</evidence>
<evidence type="ECO:0000259" key="7">
    <source>
        <dbReference type="PROSITE" id="PS50157"/>
    </source>
</evidence>
<gene>
    <name evidence="8" type="primary">SUR1</name>
    <name evidence="8" type="ORF">EHS25_004626</name>
</gene>
<dbReference type="OrthoDB" id="3437960at2759"/>
<dbReference type="InterPro" id="IPR050329">
    <property type="entry name" value="GLI_C2H2-zinc-finger"/>
</dbReference>
<feature type="domain" description="C2H2-type" evidence="7">
    <location>
        <begin position="589"/>
        <end position="618"/>
    </location>
</feature>
<dbReference type="PROSITE" id="PS50157">
    <property type="entry name" value="ZINC_FINGER_C2H2_2"/>
    <property type="match status" value="5"/>
</dbReference>
<dbReference type="STRING" id="1890683.A0A427YUK9"/>
<dbReference type="PROSITE" id="PS00028">
    <property type="entry name" value="ZINC_FINGER_C2H2_1"/>
    <property type="match status" value="5"/>
</dbReference>
<feature type="compositionally biased region" description="Pro residues" evidence="6">
    <location>
        <begin position="53"/>
        <end position="68"/>
    </location>
</feature>
<sequence>MQTGPHLSHAQPWAHDFICCDSPHHASTSHSGFSVSSARPGSTASTPATTPFVPTPTPTPSLMYPPQPAQAHQTSLPSHHSHAASLPSTTDLCDLDAFCCTDALCDVSCPSDECGDQCCADPSCPTDGEDALVKWACSKEGCHAIQQYLDCCTLPGCEQPTVPTAHQTMSNQHQASWPGTAPTAPPAPIPSHVCHWQNCHLVFHTMPDLLAHVAADHLGATGFASAAPTQQVYQPPAQVPMFSQQTVSGFESLLPLQTQTQAQLQTQTQTQTQPQTHTPVQSQTQTPVSVPSAGMQFPNLGLGLGLGFDQNQLLSCLWDDCLPLPMECSAEPNEPCPHPTQAHQHVPIDPHAHSHTPSEPFSPQTMLRHVLQEHLGVPGEILGWSADDPVPFATSHAAVTKAHDSMHHHHHHALPTPPCSVTIPTPSPPPTKPLVCQWPGCTHSDAFSDPGSLMEHLADVHVGRGKDSYTCMWGECGAGPGRVFKSRQKVLRHLQSHTGHRPFVCEICDQAFSEAAPLAAHLRRHAHDKPFVCDHPGCGKRFAISSSLTIHMRTHNGEKPFVCPHCGKGFVEASNLTKHIRTHTGERPFACAYPGCGKRFPRPDQLKRHMGVHEKGKAAR</sequence>
<dbReference type="SUPFAM" id="SSF57667">
    <property type="entry name" value="beta-beta-alpha zinc fingers"/>
    <property type="match status" value="4"/>
</dbReference>
<keyword evidence="3 5" id="KW-0863">Zinc-finger</keyword>
<dbReference type="FunFam" id="3.30.160.60:FF:000110">
    <property type="entry name" value="Zinc finger protein-like"/>
    <property type="match status" value="1"/>
</dbReference>
<accession>A0A427YUK9</accession>
<feature type="region of interest" description="Disordered" evidence="6">
    <location>
        <begin position="31"/>
        <end position="82"/>
    </location>
</feature>
<dbReference type="PANTHER" id="PTHR19818:SF139">
    <property type="entry name" value="PAIR-RULE PROTEIN ODD-PAIRED"/>
    <property type="match status" value="1"/>
</dbReference>
<dbReference type="InterPro" id="IPR013087">
    <property type="entry name" value="Znf_C2H2_type"/>
</dbReference>
<organism evidence="8 9">
    <name type="scientific">Saitozyma podzolica</name>
    <dbReference type="NCBI Taxonomy" id="1890683"/>
    <lineage>
        <taxon>Eukaryota</taxon>
        <taxon>Fungi</taxon>
        <taxon>Dikarya</taxon>
        <taxon>Basidiomycota</taxon>
        <taxon>Agaricomycotina</taxon>
        <taxon>Tremellomycetes</taxon>
        <taxon>Tremellales</taxon>
        <taxon>Trimorphomycetaceae</taxon>
        <taxon>Saitozyma</taxon>
    </lineage>
</organism>
<evidence type="ECO:0000313" key="8">
    <source>
        <dbReference type="EMBL" id="RSH94820.1"/>
    </source>
</evidence>
<proteinExistence type="predicted"/>
<evidence type="ECO:0000256" key="3">
    <source>
        <dbReference type="ARBA" id="ARBA00022771"/>
    </source>
</evidence>
<keyword evidence="1" id="KW-0479">Metal-binding</keyword>
<feature type="domain" description="C2H2-type" evidence="7">
    <location>
        <begin position="561"/>
        <end position="588"/>
    </location>
</feature>
<feature type="domain" description="C2H2-type" evidence="7">
    <location>
        <begin position="503"/>
        <end position="530"/>
    </location>
</feature>
<dbReference type="FunFam" id="3.30.160.60:FF:000446">
    <property type="entry name" value="Zinc finger protein"/>
    <property type="match status" value="1"/>
</dbReference>
<dbReference type="InterPro" id="IPR036236">
    <property type="entry name" value="Znf_C2H2_sf"/>
</dbReference>
<dbReference type="GO" id="GO:0005634">
    <property type="term" value="C:nucleus"/>
    <property type="evidence" value="ECO:0007669"/>
    <property type="project" value="TreeGrafter"/>
</dbReference>
<evidence type="ECO:0000256" key="1">
    <source>
        <dbReference type="ARBA" id="ARBA00022723"/>
    </source>
</evidence>
<dbReference type="Gene3D" id="3.30.160.60">
    <property type="entry name" value="Classic Zinc Finger"/>
    <property type="match status" value="7"/>
</dbReference>
<keyword evidence="2" id="KW-0677">Repeat</keyword>
<protein>
    <submittedName>
        <fullName evidence="8">Zinc-finger protein</fullName>
    </submittedName>
</protein>
<dbReference type="GO" id="GO:0000978">
    <property type="term" value="F:RNA polymerase II cis-regulatory region sequence-specific DNA binding"/>
    <property type="evidence" value="ECO:0007669"/>
    <property type="project" value="TreeGrafter"/>
</dbReference>
<reference evidence="8 9" key="1">
    <citation type="submission" date="2018-11" db="EMBL/GenBank/DDBJ databases">
        <title>Genome sequence of Saitozyma podzolica DSM 27192.</title>
        <authorList>
            <person name="Aliyu H."/>
            <person name="Gorte O."/>
            <person name="Ochsenreither K."/>
        </authorList>
    </citation>
    <scope>NUCLEOTIDE SEQUENCE [LARGE SCALE GENOMIC DNA]</scope>
    <source>
        <strain evidence="8 9">DSM 27192</strain>
    </source>
</reference>
<dbReference type="Proteomes" id="UP000279259">
    <property type="component" value="Unassembled WGS sequence"/>
</dbReference>
<evidence type="ECO:0000313" key="9">
    <source>
        <dbReference type="Proteomes" id="UP000279259"/>
    </source>
</evidence>
<dbReference type="FunFam" id="3.30.160.60:FF:000125">
    <property type="entry name" value="Putative zinc finger protein 143"/>
    <property type="match status" value="2"/>
</dbReference>
<dbReference type="SMART" id="SM00355">
    <property type="entry name" value="ZnF_C2H2"/>
    <property type="match status" value="7"/>
</dbReference>
<evidence type="ECO:0000256" key="6">
    <source>
        <dbReference type="SAM" id="MobiDB-lite"/>
    </source>
</evidence>
<keyword evidence="9" id="KW-1185">Reference proteome</keyword>
<dbReference type="EMBL" id="RSCD01000002">
    <property type="protein sequence ID" value="RSH94820.1"/>
    <property type="molecule type" value="Genomic_DNA"/>
</dbReference>
<dbReference type="GO" id="GO:0000981">
    <property type="term" value="F:DNA-binding transcription factor activity, RNA polymerase II-specific"/>
    <property type="evidence" value="ECO:0007669"/>
    <property type="project" value="UniProtKB-ARBA"/>
</dbReference>